<dbReference type="InterPro" id="IPR032675">
    <property type="entry name" value="LRR_dom_sf"/>
</dbReference>
<dbReference type="PROSITE" id="PS51450">
    <property type="entry name" value="LRR"/>
    <property type="match status" value="1"/>
</dbReference>
<dbReference type="PRINTS" id="PR00019">
    <property type="entry name" value="LEURICHRPT"/>
</dbReference>
<feature type="non-terminal residue" evidence="5">
    <location>
        <position position="111"/>
    </location>
</feature>
<evidence type="ECO:0000313" key="5">
    <source>
        <dbReference type="EMBL" id="CEK60679.1"/>
    </source>
</evidence>
<dbReference type="Pfam" id="PF00560">
    <property type="entry name" value="LRR_1"/>
    <property type="match status" value="1"/>
</dbReference>
<dbReference type="Pfam" id="PF13855">
    <property type="entry name" value="LRR_8"/>
    <property type="match status" value="1"/>
</dbReference>
<protein>
    <recommendedName>
        <fullName evidence="6">LRRNT domain-containing protein</fullName>
    </recommendedName>
</protein>
<dbReference type="SMART" id="SM00369">
    <property type="entry name" value="LRR_TYP"/>
    <property type="match status" value="3"/>
</dbReference>
<dbReference type="GO" id="GO:0007166">
    <property type="term" value="P:cell surface receptor signaling pathway"/>
    <property type="evidence" value="ECO:0007669"/>
    <property type="project" value="TreeGrafter"/>
</dbReference>
<feature type="non-terminal residue" evidence="5">
    <location>
        <position position="1"/>
    </location>
</feature>
<dbReference type="GO" id="GO:0005886">
    <property type="term" value="C:plasma membrane"/>
    <property type="evidence" value="ECO:0007669"/>
    <property type="project" value="TreeGrafter"/>
</dbReference>
<keyword evidence="3" id="KW-0677">Repeat</keyword>
<sequence>VPSTLHKNIITLDLSNNSFPTLHNQSFISYQYINQLYLKNNSINNIEVKAFLALSFLTDLDLSNNNLSQIPSSALESVSRSLLKLSLSGNNIKIVTRGSFVNFTQLQLLDL</sequence>
<organism evidence="5">
    <name type="scientific">Arion vulgaris</name>
    <dbReference type="NCBI Taxonomy" id="1028688"/>
    <lineage>
        <taxon>Eukaryota</taxon>
        <taxon>Metazoa</taxon>
        <taxon>Spiralia</taxon>
        <taxon>Lophotrochozoa</taxon>
        <taxon>Mollusca</taxon>
        <taxon>Gastropoda</taxon>
        <taxon>Heterobranchia</taxon>
        <taxon>Euthyneura</taxon>
        <taxon>Panpulmonata</taxon>
        <taxon>Eupulmonata</taxon>
        <taxon>Stylommatophora</taxon>
        <taxon>Helicina</taxon>
        <taxon>Arionoidea</taxon>
        <taxon>Arionidae</taxon>
        <taxon>Arion</taxon>
    </lineage>
</organism>
<dbReference type="InterPro" id="IPR003591">
    <property type="entry name" value="Leu-rich_rpt_typical-subtyp"/>
</dbReference>
<comment type="similarity">
    <text evidence="1">Belongs to the G-protein coupled receptor 2 family. Adhesion G-protein coupled receptor (ADGR) subfamily.</text>
</comment>
<dbReference type="InterPro" id="IPR051963">
    <property type="entry name" value="Adhesion_GPCR_A"/>
</dbReference>
<evidence type="ECO:0000256" key="2">
    <source>
        <dbReference type="ARBA" id="ARBA00022614"/>
    </source>
</evidence>
<reference evidence="5" key="1">
    <citation type="submission" date="2014-12" db="EMBL/GenBank/DDBJ databases">
        <title>Insight into the proteome of Arion vulgaris.</title>
        <authorList>
            <person name="Aradska J."/>
            <person name="Bulat T."/>
            <person name="Smidak R."/>
            <person name="Sarate P."/>
            <person name="Gangsoo J."/>
            <person name="Sialana F."/>
            <person name="Bilban M."/>
            <person name="Lubec G."/>
        </authorList>
    </citation>
    <scope>NUCLEOTIDE SEQUENCE</scope>
    <source>
        <tissue evidence="5">Skin</tissue>
    </source>
</reference>
<evidence type="ECO:0008006" key="6">
    <source>
        <dbReference type="Google" id="ProtNLM"/>
    </source>
</evidence>
<evidence type="ECO:0000256" key="3">
    <source>
        <dbReference type="ARBA" id="ARBA00022737"/>
    </source>
</evidence>
<dbReference type="Gene3D" id="3.80.10.10">
    <property type="entry name" value="Ribonuclease Inhibitor"/>
    <property type="match status" value="1"/>
</dbReference>
<dbReference type="InterPro" id="IPR001611">
    <property type="entry name" value="Leu-rich_rpt"/>
</dbReference>
<dbReference type="AlphaFoldDB" id="A0A0B6YWG5"/>
<dbReference type="EMBL" id="HACG01013814">
    <property type="protein sequence ID" value="CEK60679.1"/>
    <property type="molecule type" value="Transcribed_RNA"/>
</dbReference>
<dbReference type="PANTHER" id="PTHR45930">
    <property type="entry name" value="G-PROTEIN COUPLED RECEPTOR 124-LIKE PROTEIN"/>
    <property type="match status" value="1"/>
</dbReference>
<evidence type="ECO:0000256" key="1">
    <source>
        <dbReference type="ARBA" id="ARBA00007343"/>
    </source>
</evidence>
<accession>A0A0B6YWG5</accession>
<gene>
    <name evidence="5" type="primary">ORF40069</name>
</gene>
<dbReference type="SUPFAM" id="SSF52058">
    <property type="entry name" value="L domain-like"/>
    <property type="match status" value="1"/>
</dbReference>
<evidence type="ECO:0000256" key="4">
    <source>
        <dbReference type="ARBA" id="ARBA00023170"/>
    </source>
</evidence>
<keyword evidence="2" id="KW-0433">Leucine-rich repeat</keyword>
<name>A0A0B6YWG5_9EUPU</name>
<dbReference type="PANTHER" id="PTHR45930:SF4">
    <property type="entry name" value="ADHESION G PROTEIN-COUPLED RECEPTOR A3"/>
    <property type="match status" value="1"/>
</dbReference>
<proteinExistence type="inferred from homology"/>
<keyword evidence="4" id="KW-0675">Receptor</keyword>